<dbReference type="RefSeq" id="WP_185766786.1">
    <property type="nucleotide sequence ID" value="NZ_RIBP01000004.1"/>
</dbReference>
<gene>
    <name evidence="1" type="ORF">CEQ21_24425</name>
</gene>
<protein>
    <submittedName>
        <fullName evidence="1">Uncharacterized protein</fullName>
    </submittedName>
</protein>
<dbReference type="EMBL" id="RIBP01000004">
    <property type="protein sequence ID" value="TRZ38533.1"/>
    <property type="molecule type" value="Genomic_DNA"/>
</dbReference>
<evidence type="ECO:0000313" key="2">
    <source>
        <dbReference type="Proteomes" id="UP000319837"/>
    </source>
</evidence>
<sequence length="168" mass="19597">MIPETLQTELIKRFEKVFKGVFFKGQNGEKVPVKVYEQHLPIPKRNENPHDEFAEEDNSLSFYPAIVVQLFEGVQEGWDTPQVITVNVIVGVYDDSEDRSGYKDVRAILRKLAMDLTKNRQMKKQYSLPAPPRWKVHDEDTHPFYFGAMLLEFEEAIQILDEEVNKLI</sequence>
<dbReference type="AlphaFoldDB" id="A0A553SNG4"/>
<dbReference type="Proteomes" id="UP000319837">
    <property type="component" value="Unassembled WGS sequence"/>
</dbReference>
<reference evidence="2" key="1">
    <citation type="submission" date="2018-10" db="EMBL/GenBank/DDBJ databases">
        <title>FDA dAtabase for Regulatory Grade micrObial Sequences (FDA-ARGOS): Supporting development and validation of Infectious Disease Dx tests.</title>
        <authorList>
            <person name="Minogue T."/>
            <person name="Wolcott M."/>
            <person name="Wasieloski L."/>
            <person name="Aguilar W."/>
            <person name="Moore D."/>
            <person name="Tallon L."/>
            <person name="Sadzewicz L."/>
            <person name="Sengamalay N."/>
            <person name="Ott S."/>
            <person name="Godinez A."/>
            <person name="Nagaraj S."/>
            <person name="Vavikolanu K."/>
            <person name="Vyas G."/>
            <person name="Nadendla S."/>
            <person name="George J."/>
            <person name="Sichtig H."/>
        </authorList>
    </citation>
    <scope>NUCLEOTIDE SEQUENCE [LARGE SCALE GENOMIC DNA]</scope>
    <source>
        <strain evidence="2">FDAARGOS_343</strain>
    </source>
</reference>
<comment type="caution">
    <text evidence="1">The sequence shown here is derived from an EMBL/GenBank/DDBJ whole genome shotgun (WGS) entry which is preliminary data.</text>
</comment>
<name>A0A553SNG4_NIACI</name>
<proteinExistence type="predicted"/>
<evidence type="ECO:0000313" key="1">
    <source>
        <dbReference type="EMBL" id="TRZ38533.1"/>
    </source>
</evidence>
<accession>A0A553SNG4</accession>
<organism evidence="1 2">
    <name type="scientific">Niallia circulans</name>
    <name type="common">Bacillus circulans</name>
    <dbReference type="NCBI Taxonomy" id="1397"/>
    <lineage>
        <taxon>Bacteria</taxon>
        <taxon>Bacillati</taxon>
        <taxon>Bacillota</taxon>
        <taxon>Bacilli</taxon>
        <taxon>Bacillales</taxon>
        <taxon>Bacillaceae</taxon>
        <taxon>Niallia</taxon>
    </lineage>
</organism>